<comment type="similarity">
    <text evidence="2 7">Belongs to the group II decarboxylase family.</text>
</comment>
<accession>A0AAU6S6E3</accession>
<dbReference type="Pfam" id="PF00282">
    <property type="entry name" value="Pyridoxal_deC"/>
    <property type="match status" value="1"/>
</dbReference>
<dbReference type="GO" id="GO:0019752">
    <property type="term" value="P:carboxylic acid metabolic process"/>
    <property type="evidence" value="ECO:0007669"/>
    <property type="project" value="InterPro"/>
</dbReference>
<evidence type="ECO:0000313" key="8">
    <source>
        <dbReference type="EMBL" id="WZO32449.1"/>
    </source>
</evidence>
<dbReference type="SUPFAM" id="SSF53383">
    <property type="entry name" value="PLP-dependent transferases"/>
    <property type="match status" value="1"/>
</dbReference>
<dbReference type="InterPro" id="IPR002129">
    <property type="entry name" value="PyrdxlP-dep_de-COase"/>
</dbReference>
<evidence type="ECO:0000256" key="7">
    <source>
        <dbReference type="RuleBase" id="RU000382"/>
    </source>
</evidence>
<keyword evidence="4 6" id="KW-0663">Pyridoxal phosphate</keyword>
<evidence type="ECO:0000256" key="2">
    <source>
        <dbReference type="ARBA" id="ARBA00009533"/>
    </source>
</evidence>
<evidence type="ECO:0000256" key="1">
    <source>
        <dbReference type="ARBA" id="ARBA00001933"/>
    </source>
</evidence>
<protein>
    <submittedName>
        <fullName evidence="8">Aminotransferase class V-fold PLP-dependent enzyme</fullName>
    </submittedName>
</protein>
<keyword evidence="3" id="KW-0210">Decarboxylase</keyword>
<dbReference type="InterPro" id="IPR010977">
    <property type="entry name" value="Aromatic_deC"/>
</dbReference>
<dbReference type="Gene3D" id="3.40.640.10">
    <property type="entry name" value="Type I PLP-dependent aspartate aminotransferase-like (Major domain)"/>
    <property type="match status" value="1"/>
</dbReference>
<evidence type="ECO:0000256" key="5">
    <source>
        <dbReference type="ARBA" id="ARBA00023239"/>
    </source>
</evidence>
<dbReference type="InterPro" id="IPR015421">
    <property type="entry name" value="PyrdxlP-dep_Trfase_major"/>
</dbReference>
<gene>
    <name evidence="8" type="ORF">MRBLWS13_000036</name>
</gene>
<dbReference type="Gene3D" id="3.90.1150.10">
    <property type="entry name" value="Aspartate Aminotransferase, domain 1"/>
    <property type="match status" value="1"/>
</dbReference>
<reference evidence="8" key="1">
    <citation type="submission" date="2024-04" db="EMBL/GenBank/DDBJ databases">
        <authorList>
            <person name="Roder T."/>
            <person name="Oberhansli S."/>
            <person name="Kreuzer M."/>
        </authorList>
    </citation>
    <scope>NUCLEOTIDE SEQUENCE</scope>
    <source>
        <strain evidence="8">LWS13-1.2</strain>
    </source>
</reference>
<keyword evidence="5 7" id="KW-0456">Lyase</keyword>
<comment type="cofactor">
    <cofactor evidence="1 6 7">
        <name>pyridoxal 5'-phosphate</name>
        <dbReference type="ChEBI" id="CHEBI:597326"/>
    </cofactor>
</comment>
<organism evidence="8">
    <name type="scientific">Microbacterium sp. LWS13-1.2</name>
    <dbReference type="NCBI Taxonomy" id="3135264"/>
    <lineage>
        <taxon>Bacteria</taxon>
        <taxon>Bacillati</taxon>
        <taxon>Actinomycetota</taxon>
        <taxon>Actinomycetes</taxon>
        <taxon>Micrococcales</taxon>
        <taxon>Microbacteriaceae</taxon>
        <taxon>Microbacterium</taxon>
    </lineage>
</organism>
<dbReference type="GO" id="GO:0030170">
    <property type="term" value="F:pyridoxal phosphate binding"/>
    <property type="evidence" value="ECO:0007669"/>
    <property type="project" value="InterPro"/>
</dbReference>
<dbReference type="InterPro" id="IPR015422">
    <property type="entry name" value="PyrdxlP-dep_Trfase_small"/>
</dbReference>
<dbReference type="GO" id="GO:0004058">
    <property type="term" value="F:aromatic-L-amino-acid decarboxylase activity"/>
    <property type="evidence" value="ECO:0007669"/>
    <property type="project" value="UniProtKB-ARBA"/>
</dbReference>
<sequence>MDDGVTVEQYREALEVAHRHALSWLEALADRPIRPETDADGILTRLPDVLPDEGMPPTAVVEELADAAGPGLIALGSPRFYGLVIGGTYPAALASDWLVSAWDQNAGARQLTPAAAAVEEVAASWLLELLGLPAGSGVGFVTGGTMANFTCLVAARDAVVRGAGADPAAGIQQAPVIRFLAGDAVHVSMVLAGRLAGLGAPRTVGADDQGRIDVGGLERALAEGTGPAIVALQAGDVHSGAFDDFANAVEVAHRGGAWVHVDGAFGLWAAASPRLKRLVAGLAGADSWATDAHKTLNVPYDCGVAIVRDEAAMTAALGAHAAYLPAIMSVSDPYDRVPEFSRRARGVPVWAALRSLGRDGVVALIDGLADAAATLAAGFGEIPGLEVLNDVVFTQVCLAAPDDAMTAALGEWLRDEGTVWASSSVWRGRTAVRFAVSNHGTDAEAVRRTVDAVARGAAALGIEG</sequence>
<proteinExistence type="inferred from homology"/>
<evidence type="ECO:0000256" key="4">
    <source>
        <dbReference type="ARBA" id="ARBA00022898"/>
    </source>
</evidence>
<dbReference type="InterPro" id="IPR015424">
    <property type="entry name" value="PyrdxlP-dep_Trfase"/>
</dbReference>
<keyword evidence="8" id="KW-0808">Transferase</keyword>
<dbReference type="PANTHER" id="PTHR11999">
    <property type="entry name" value="GROUP II PYRIDOXAL-5-PHOSPHATE DECARBOXYLASE"/>
    <property type="match status" value="1"/>
</dbReference>
<feature type="modified residue" description="N6-(pyridoxal phosphate)lysine" evidence="6">
    <location>
        <position position="294"/>
    </location>
</feature>
<dbReference type="GO" id="GO:0008483">
    <property type="term" value="F:transaminase activity"/>
    <property type="evidence" value="ECO:0007669"/>
    <property type="project" value="UniProtKB-KW"/>
</dbReference>
<dbReference type="AlphaFoldDB" id="A0AAU6S6E3"/>
<dbReference type="RefSeq" id="WP_349427082.1">
    <property type="nucleotide sequence ID" value="NZ_CP151632.1"/>
</dbReference>
<keyword evidence="8" id="KW-0032">Aminotransferase</keyword>
<evidence type="ECO:0000256" key="6">
    <source>
        <dbReference type="PIRSR" id="PIRSR602129-50"/>
    </source>
</evidence>
<dbReference type="PANTHER" id="PTHR11999:SF70">
    <property type="entry name" value="MIP05841P"/>
    <property type="match status" value="1"/>
</dbReference>
<name>A0AAU6S6E3_9MICO</name>
<evidence type="ECO:0000256" key="3">
    <source>
        <dbReference type="ARBA" id="ARBA00022793"/>
    </source>
</evidence>
<dbReference type="EMBL" id="CP151632">
    <property type="protein sequence ID" value="WZO32449.1"/>
    <property type="molecule type" value="Genomic_DNA"/>
</dbReference>